<accession>A0A3P3W6F0</accession>
<evidence type="ECO:0000313" key="3">
    <source>
        <dbReference type="Proteomes" id="UP000275719"/>
    </source>
</evidence>
<dbReference type="Proteomes" id="UP000275719">
    <property type="component" value="Unassembled WGS sequence"/>
</dbReference>
<proteinExistence type="predicted"/>
<reference evidence="2 3" key="1">
    <citation type="submission" date="2018-11" db="EMBL/GenBank/DDBJ databases">
        <title>Flavobacterium sp. nov., YIM 102701-2 draft genome.</title>
        <authorList>
            <person name="Li G."/>
            <person name="Jiang Y."/>
        </authorList>
    </citation>
    <scope>NUCLEOTIDE SEQUENCE [LARGE SCALE GENOMIC DNA]</scope>
    <source>
        <strain evidence="2 3">YIM 102701-2</strain>
    </source>
</reference>
<dbReference type="OrthoDB" id="1376697at2"/>
<feature type="transmembrane region" description="Helical" evidence="1">
    <location>
        <begin position="7"/>
        <end position="26"/>
    </location>
</feature>
<dbReference type="AlphaFoldDB" id="A0A3P3W6F0"/>
<keyword evidence="1" id="KW-0812">Transmembrane</keyword>
<dbReference type="EMBL" id="RQVQ01000021">
    <property type="protein sequence ID" value="RRJ89877.1"/>
    <property type="molecule type" value="Genomic_DNA"/>
</dbReference>
<gene>
    <name evidence="2" type="ORF">EG240_10165</name>
</gene>
<comment type="caution">
    <text evidence="2">The sequence shown here is derived from an EMBL/GenBank/DDBJ whole genome shotgun (WGS) entry which is preliminary data.</text>
</comment>
<evidence type="ECO:0000313" key="2">
    <source>
        <dbReference type="EMBL" id="RRJ89877.1"/>
    </source>
</evidence>
<keyword evidence="3" id="KW-1185">Reference proteome</keyword>
<evidence type="ECO:0000256" key="1">
    <source>
        <dbReference type="SAM" id="Phobius"/>
    </source>
</evidence>
<name>A0A3P3W6F0_9FLAO</name>
<keyword evidence="1" id="KW-1133">Transmembrane helix</keyword>
<dbReference type="RefSeq" id="WP_125019292.1">
    <property type="nucleotide sequence ID" value="NZ_RQVQ01000021.1"/>
</dbReference>
<keyword evidence="1" id="KW-0472">Membrane</keyword>
<feature type="transmembrane region" description="Helical" evidence="1">
    <location>
        <begin position="32"/>
        <end position="50"/>
    </location>
</feature>
<organism evidence="2 3">
    <name type="scientific">Paenimyroides tangerinum</name>
    <dbReference type="NCBI Taxonomy" id="2488728"/>
    <lineage>
        <taxon>Bacteria</taxon>
        <taxon>Pseudomonadati</taxon>
        <taxon>Bacteroidota</taxon>
        <taxon>Flavobacteriia</taxon>
        <taxon>Flavobacteriales</taxon>
        <taxon>Flavobacteriaceae</taxon>
        <taxon>Paenimyroides</taxon>
    </lineage>
</organism>
<protein>
    <submittedName>
        <fullName evidence="2">Uncharacterized protein</fullName>
    </submittedName>
</protein>
<sequence length="65" mass="7826">MKEKLSYITAGLIIYSILGIVISYFSFSMFDWSFIFFWTLFMTLADFFIIRNIKKWLSKKQNNHA</sequence>